<name>G1WJT6_9ACTN</name>
<dbReference type="Gene3D" id="3.40.50.880">
    <property type="match status" value="1"/>
</dbReference>
<comment type="function">
    <text evidence="4">Catalyzes amidations at positions B, D, E, and G on adenosylcobyrinic A,C-diamide. NH(2) groups are provided by glutamine, and one molecule of ATP is hydrogenolyzed for each amidation.</text>
</comment>
<gene>
    <name evidence="4" type="primary">cobQ</name>
    <name evidence="7" type="ORF">HMPREF9452_01599</name>
</gene>
<evidence type="ECO:0000256" key="2">
    <source>
        <dbReference type="ARBA" id="ARBA00022573"/>
    </source>
</evidence>
<evidence type="ECO:0000313" key="7">
    <source>
        <dbReference type="EMBL" id="EGX69859.1"/>
    </source>
</evidence>
<dbReference type="CDD" id="cd01750">
    <property type="entry name" value="GATase1_CobQ"/>
    <property type="match status" value="1"/>
</dbReference>
<dbReference type="Proteomes" id="UP000004830">
    <property type="component" value="Unassembled WGS sequence"/>
</dbReference>
<evidence type="ECO:0000256" key="4">
    <source>
        <dbReference type="HAMAP-Rule" id="MF_00028"/>
    </source>
</evidence>
<feature type="active site" evidence="4">
    <location>
        <position position="428"/>
    </location>
</feature>
<accession>G1WJT6</accession>
<dbReference type="InterPro" id="IPR004459">
    <property type="entry name" value="CobQ_synth"/>
</dbReference>
<keyword evidence="3 4" id="KW-0315">Glutamine amidotransferase</keyword>
<dbReference type="PANTHER" id="PTHR21343">
    <property type="entry name" value="DETHIOBIOTIN SYNTHETASE"/>
    <property type="match status" value="1"/>
</dbReference>
<dbReference type="InterPro" id="IPR029062">
    <property type="entry name" value="Class_I_gatase-like"/>
</dbReference>
<keyword evidence="8" id="KW-1185">Reference proteome</keyword>
<dbReference type="eggNOG" id="COG1492">
    <property type="taxonomic scope" value="Bacteria"/>
</dbReference>
<dbReference type="CDD" id="cd05389">
    <property type="entry name" value="CobQ_N"/>
    <property type="match status" value="1"/>
</dbReference>
<dbReference type="Pfam" id="PF01656">
    <property type="entry name" value="CbiA"/>
    <property type="match status" value="1"/>
</dbReference>
<dbReference type="InterPro" id="IPR047045">
    <property type="entry name" value="CobQ_N"/>
</dbReference>
<dbReference type="PROSITE" id="PS51273">
    <property type="entry name" value="GATASE_TYPE_1"/>
    <property type="match status" value="1"/>
</dbReference>
<proteinExistence type="inferred from homology"/>
<evidence type="ECO:0000259" key="5">
    <source>
        <dbReference type="Pfam" id="PF01656"/>
    </source>
</evidence>
<dbReference type="OrthoDB" id="9808302at2"/>
<feature type="domain" description="CobB/CobQ-like glutamine amidotransferase" evidence="6">
    <location>
        <begin position="252"/>
        <end position="434"/>
    </location>
</feature>
<dbReference type="AlphaFoldDB" id="G1WJT6"/>
<organism evidence="7 8">
    <name type="scientific">Collinsella tanakaei YIT 12063</name>
    <dbReference type="NCBI Taxonomy" id="742742"/>
    <lineage>
        <taxon>Bacteria</taxon>
        <taxon>Bacillati</taxon>
        <taxon>Actinomycetota</taxon>
        <taxon>Coriobacteriia</taxon>
        <taxon>Coriobacteriales</taxon>
        <taxon>Coriobacteriaceae</taxon>
        <taxon>Collinsella</taxon>
    </lineage>
</organism>
<dbReference type="HOGENOM" id="CLU_019250_2_2_11"/>
<comment type="caution">
    <text evidence="7">The sequence shown here is derived from an EMBL/GenBank/DDBJ whole genome shotgun (WGS) entry which is preliminary data.</text>
</comment>
<dbReference type="Gene3D" id="3.40.50.300">
    <property type="entry name" value="P-loop containing nucleotide triphosphate hydrolases"/>
    <property type="match status" value="1"/>
</dbReference>
<evidence type="ECO:0000259" key="6">
    <source>
        <dbReference type="Pfam" id="PF07685"/>
    </source>
</evidence>
<evidence type="ECO:0000313" key="8">
    <source>
        <dbReference type="Proteomes" id="UP000004830"/>
    </source>
</evidence>
<dbReference type="NCBIfam" id="NF001989">
    <property type="entry name" value="PRK00784.1"/>
    <property type="match status" value="1"/>
</dbReference>
<evidence type="ECO:0000256" key="3">
    <source>
        <dbReference type="ARBA" id="ARBA00022962"/>
    </source>
</evidence>
<dbReference type="GO" id="GO:0003824">
    <property type="term" value="F:catalytic activity"/>
    <property type="evidence" value="ECO:0007669"/>
    <property type="project" value="InterPro"/>
</dbReference>
<dbReference type="PANTHER" id="PTHR21343:SF1">
    <property type="entry name" value="COBYRIC ACID SYNTHASE"/>
    <property type="match status" value="1"/>
</dbReference>
<dbReference type="InterPro" id="IPR033949">
    <property type="entry name" value="CobQ_GATase1"/>
</dbReference>
<sequence>MTAKPLMIQGTMSNVGKSLLVAGLARVLVQDGYSVAPFKSQNMALNSFVTADGREMGRAQAMQAQAAALDPVSDMNPILLKPEGPRGSQVIVDGLSRGTMSARDYFAYRRGLAPQVEAAYRRLARTHDIVLIEGAGSPAEINLQRDDIVNMGMARMVDSPVLLVGDIDPGGVFAQLAGTVALVPQEDRRRIRGLIINKFRGDVSILRPGLAPLEELCGAPVLGVVPYARLDIDDEDSLSPRLLARSASRPIDVAVVRLPHLSNFTDFDPLARHGAVGVRYVERARDLGRPDLVVLPGTKSTLADLAWLRRSGIADCLLQLARASTPVLGVCGGFQMLGEELRDPDGIEGAPASARGLGLLPVRTVFEPAKTLERAHTVMSVPDGFFSCMDGLAVHGYEIHAGTTELAGGGGERVNGASRGDVMGTYLHGLFDSPDAVRAVADALLRARALDPSGFDIVGGEAYRDAQFDKLADVVRAALDMDAVMGVIERGA</sequence>
<dbReference type="RefSeq" id="WP_009141633.1">
    <property type="nucleotide sequence ID" value="NZ_JH126471.1"/>
</dbReference>
<dbReference type="EMBL" id="ADLS01000020">
    <property type="protein sequence ID" value="EGX69859.1"/>
    <property type="molecule type" value="Genomic_DNA"/>
</dbReference>
<feature type="domain" description="CobQ/CobB/MinD/ParA nucleotide binding" evidence="5">
    <location>
        <begin position="6"/>
        <end position="228"/>
    </location>
</feature>
<dbReference type="SUPFAM" id="SSF52540">
    <property type="entry name" value="P-loop containing nucleoside triphosphate hydrolases"/>
    <property type="match status" value="1"/>
</dbReference>
<dbReference type="InterPro" id="IPR011698">
    <property type="entry name" value="GATase_3"/>
</dbReference>
<reference evidence="7 8" key="1">
    <citation type="submission" date="2011-06" db="EMBL/GenBank/DDBJ databases">
        <title>The Genome Sequence of Collinsella tanakaei YIT 12063.</title>
        <authorList>
            <consortium name="The Broad Institute Genome Sequencing Platform"/>
            <person name="Earl A."/>
            <person name="Ward D."/>
            <person name="Feldgarden M."/>
            <person name="Gevers D."/>
            <person name="Morotomi M."/>
            <person name="Young S.K."/>
            <person name="Zeng Q."/>
            <person name="Gargeya S."/>
            <person name="Fitzgerald M."/>
            <person name="Haas B."/>
            <person name="Abouelleil A."/>
            <person name="Alvarado L."/>
            <person name="Arachchi H.M."/>
            <person name="Berlin A."/>
            <person name="Brown A."/>
            <person name="Chapman S.B."/>
            <person name="Chen Z."/>
            <person name="Dunbar C."/>
            <person name="Freedman E."/>
            <person name="Gearin G."/>
            <person name="Gellesch M."/>
            <person name="Goldberg J."/>
            <person name="Griggs A."/>
            <person name="Gujja S."/>
            <person name="Heiman D."/>
            <person name="Howarth C."/>
            <person name="Larson L."/>
            <person name="Lui A."/>
            <person name="MacDonald P.J.P."/>
            <person name="Mehta T."/>
            <person name="Montmayeur A."/>
            <person name="Murphy C."/>
            <person name="Neiman D."/>
            <person name="Pearson M."/>
            <person name="Priest M."/>
            <person name="Roberts A."/>
            <person name="Saif S."/>
            <person name="Shea T."/>
            <person name="Shenoy N."/>
            <person name="Sisk P."/>
            <person name="Stolte C."/>
            <person name="Sykes S."/>
            <person name="Wortman J."/>
            <person name="Nusbaum C."/>
            <person name="Birren B."/>
        </authorList>
    </citation>
    <scope>NUCLEOTIDE SEQUENCE [LARGE SCALE GENOMIC DNA]</scope>
    <source>
        <strain evidence="7 8">YIT 12063</strain>
    </source>
</reference>
<comment type="similarity">
    <text evidence="4">Belongs to the CobB/CobQ family. CobQ subfamily.</text>
</comment>
<feature type="active site" description="Nucleophile" evidence="4">
    <location>
        <position position="331"/>
    </location>
</feature>
<keyword evidence="2 4" id="KW-0169">Cobalamin biosynthesis</keyword>
<dbReference type="GO" id="GO:0009236">
    <property type="term" value="P:cobalamin biosynthetic process"/>
    <property type="evidence" value="ECO:0007669"/>
    <property type="project" value="UniProtKB-UniRule"/>
</dbReference>
<dbReference type="InterPro" id="IPR027417">
    <property type="entry name" value="P-loop_NTPase"/>
</dbReference>
<dbReference type="UniPathway" id="UPA00148"/>
<dbReference type="NCBIfam" id="TIGR00313">
    <property type="entry name" value="cobQ"/>
    <property type="match status" value="1"/>
</dbReference>
<dbReference type="STRING" id="742742.HMPREF9452_01599"/>
<dbReference type="InterPro" id="IPR002586">
    <property type="entry name" value="CobQ/CobB/MinD/ParA_Nub-bd_dom"/>
</dbReference>
<evidence type="ECO:0000256" key="1">
    <source>
        <dbReference type="ARBA" id="ARBA00004953"/>
    </source>
</evidence>
<dbReference type="PROSITE" id="PS51274">
    <property type="entry name" value="GATASE_COBBQ"/>
    <property type="match status" value="1"/>
</dbReference>
<dbReference type="GeneID" id="62759294"/>
<dbReference type="Pfam" id="PF07685">
    <property type="entry name" value="GATase_3"/>
    <property type="match status" value="1"/>
</dbReference>
<comment type="pathway">
    <text evidence="1 4">Cofactor biosynthesis; adenosylcobalamin biosynthesis.</text>
</comment>
<dbReference type="SUPFAM" id="SSF52317">
    <property type="entry name" value="Class I glutamine amidotransferase-like"/>
    <property type="match status" value="1"/>
</dbReference>
<dbReference type="PATRIC" id="fig|742742.3.peg.1580"/>
<dbReference type="GO" id="GO:0015420">
    <property type="term" value="F:ABC-type vitamin B12 transporter activity"/>
    <property type="evidence" value="ECO:0007669"/>
    <property type="project" value="UniProtKB-UniRule"/>
</dbReference>
<dbReference type="HAMAP" id="MF_00028">
    <property type="entry name" value="CobQ"/>
    <property type="match status" value="1"/>
</dbReference>
<protein>
    <recommendedName>
        <fullName evidence="4">Cobyric acid synthase</fullName>
    </recommendedName>
</protein>